<proteinExistence type="predicted"/>
<dbReference type="Proteomes" id="UP001595947">
    <property type="component" value="Unassembled WGS sequence"/>
</dbReference>
<dbReference type="EMBL" id="JBHSIV010000006">
    <property type="protein sequence ID" value="MFC5062205.1"/>
    <property type="molecule type" value="Genomic_DNA"/>
</dbReference>
<protein>
    <submittedName>
        <fullName evidence="1">Gas vesicle protein GvpG</fullName>
    </submittedName>
</protein>
<accession>A0ABV9YHD3</accession>
<evidence type="ECO:0000313" key="1">
    <source>
        <dbReference type="EMBL" id="MFC5062205.1"/>
    </source>
</evidence>
<dbReference type="Pfam" id="PF05120">
    <property type="entry name" value="GvpG"/>
    <property type="match status" value="1"/>
</dbReference>
<sequence>MTAELMGFFTELLLLPLAPVRGVVWIAEQVEGEVDRRLNDPAVIRAEIDALDTAFENGEITEDERDEQQEVLLSRLIGGGQG</sequence>
<dbReference type="InterPro" id="IPR007804">
    <property type="entry name" value="GvpG"/>
</dbReference>
<gene>
    <name evidence="1" type="ORF">ACFPBZ_08310</name>
</gene>
<comment type="caution">
    <text evidence="1">The sequence shown here is derived from an EMBL/GenBank/DDBJ whole genome shotgun (WGS) entry which is preliminary data.</text>
</comment>
<name>A0ABV9YHD3_9PSEU</name>
<evidence type="ECO:0000313" key="2">
    <source>
        <dbReference type="Proteomes" id="UP001595947"/>
    </source>
</evidence>
<dbReference type="RefSeq" id="WP_378035545.1">
    <property type="nucleotide sequence ID" value="NZ_JBHSIV010000006.1"/>
</dbReference>
<keyword evidence="2" id="KW-1185">Reference proteome</keyword>
<organism evidence="1 2">
    <name type="scientific">Actinomycetospora atypica</name>
    <dbReference type="NCBI Taxonomy" id="1290095"/>
    <lineage>
        <taxon>Bacteria</taxon>
        <taxon>Bacillati</taxon>
        <taxon>Actinomycetota</taxon>
        <taxon>Actinomycetes</taxon>
        <taxon>Pseudonocardiales</taxon>
        <taxon>Pseudonocardiaceae</taxon>
        <taxon>Actinomycetospora</taxon>
    </lineage>
</organism>
<reference evidence="2" key="1">
    <citation type="journal article" date="2019" name="Int. J. Syst. Evol. Microbiol.">
        <title>The Global Catalogue of Microorganisms (GCM) 10K type strain sequencing project: providing services to taxonomists for standard genome sequencing and annotation.</title>
        <authorList>
            <consortium name="The Broad Institute Genomics Platform"/>
            <consortium name="The Broad Institute Genome Sequencing Center for Infectious Disease"/>
            <person name="Wu L."/>
            <person name="Ma J."/>
        </authorList>
    </citation>
    <scope>NUCLEOTIDE SEQUENCE [LARGE SCALE GENOMIC DNA]</scope>
    <source>
        <strain evidence="2">CGMCC 4.7093</strain>
    </source>
</reference>